<keyword evidence="2 7" id="KW-0813">Transport</keyword>
<comment type="subcellular location">
    <subcellularLocation>
        <location evidence="1 7">Cell membrane</location>
        <topology evidence="1 7">Multi-pass membrane protein</topology>
    </subcellularLocation>
</comment>
<evidence type="ECO:0000256" key="3">
    <source>
        <dbReference type="ARBA" id="ARBA00022475"/>
    </source>
</evidence>
<proteinExistence type="inferred from homology"/>
<keyword evidence="3" id="KW-1003">Cell membrane</keyword>
<feature type="transmembrane region" description="Helical" evidence="7">
    <location>
        <begin position="60"/>
        <end position="80"/>
    </location>
</feature>
<dbReference type="Pfam" id="PF00528">
    <property type="entry name" value="BPD_transp_1"/>
    <property type="match status" value="1"/>
</dbReference>
<gene>
    <name evidence="10" type="ORF">ABEG17_15420</name>
</gene>
<dbReference type="Gene3D" id="1.10.3720.10">
    <property type="entry name" value="MetI-like"/>
    <property type="match status" value="1"/>
</dbReference>
<evidence type="ECO:0000256" key="7">
    <source>
        <dbReference type="RuleBase" id="RU363032"/>
    </source>
</evidence>
<evidence type="ECO:0000256" key="2">
    <source>
        <dbReference type="ARBA" id="ARBA00022448"/>
    </source>
</evidence>
<evidence type="ECO:0000313" key="10">
    <source>
        <dbReference type="EMBL" id="XBO42946.1"/>
    </source>
</evidence>
<reference evidence="10" key="1">
    <citation type="submission" date="2024-05" db="EMBL/GenBank/DDBJ databases">
        <authorList>
            <person name="Kim S."/>
            <person name="Heo J."/>
            <person name="Choi H."/>
            <person name="Choi Y."/>
            <person name="Kwon S.-W."/>
            <person name="Kim Y."/>
        </authorList>
    </citation>
    <scope>NUCLEOTIDE SEQUENCE</scope>
    <source>
        <strain evidence="10">KACC 23699</strain>
    </source>
</reference>
<dbReference type="PANTHER" id="PTHR43744:SF12">
    <property type="entry name" value="ABC TRANSPORTER PERMEASE PROTEIN MG189-RELATED"/>
    <property type="match status" value="1"/>
</dbReference>
<feature type="transmembrane region" description="Helical" evidence="7">
    <location>
        <begin position="126"/>
        <end position="148"/>
    </location>
</feature>
<keyword evidence="5 7" id="KW-1133">Transmembrane helix</keyword>
<feature type="region of interest" description="Disordered" evidence="8">
    <location>
        <begin position="1"/>
        <end position="53"/>
    </location>
</feature>
<dbReference type="GO" id="GO:0055085">
    <property type="term" value="P:transmembrane transport"/>
    <property type="evidence" value="ECO:0007669"/>
    <property type="project" value="InterPro"/>
</dbReference>
<dbReference type="InterPro" id="IPR035906">
    <property type="entry name" value="MetI-like_sf"/>
</dbReference>
<dbReference type="SUPFAM" id="SSF161098">
    <property type="entry name" value="MetI-like"/>
    <property type="match status" value="1"/>
</dbReference>
<dbReference type="PROSITE" id="PS50928">
    <property type="entry name" value="ABC_TM1"/>
    <property type="match status" value="1"/>
</dbReference>
<feature type="domain" description="ABC transmembrane type-1" evidence="9">
    <location>
        <begin position="122"/>
        <end position="311"/>
    </location>
</feature>
<feature type="transmembrane region" description="Helical" evidence="7">
    <location>
        <begin position="233"/>
        <end position="255"/>
    </location>
</feature>
<evidence type="ECO:0000256" key="1">
    <source>
        <dbReference type="ARBA" id="ARBA00004651"/>
    </source>
</evidence>
<keyword evidence="4 7" id="KW-0812">Transmembrane</keyword>
<feature type="transmembrane region" description="Helical" evidence="7">
    <location>
        <begin position="157"/>
        <end position="181"/>
    </location>
</feature>
<sequence>MTQTQPHAPIPTKTTPQGVTVRVRRPPTGGDPSAPASGRRTRSLRRAADRSTGGTPATPLVYLTLAVSVLLAAAPLYYMVVMASRPNSDITSLPPPLTPGSQLGPNLSRVLANQDVMFGQAMVNSVLVAGAATVSVVVLSALAGFAFAKLRFKGRNALLLIVIGTMMIPVQLGLVPLYMLMGKLGLAGTLPSALLPFLVSGFGVFMMRQYAAQAIPNELIEAARVDGASTTRIFFSVVFPILRPAAAVLGLLTFMERWNDFLWPYLTLDADHPTVQVALSRLSGGYYTDQALVMAGTLLGTLPLVVVFIVFGRQIIGGIMQGGVKG</sequence>
<dbReference type="EMBL" id="CP157483">
    <property type="protein sequence ID" value="XBO42946.1"/>
    <property type="molecule type" value="Genomic_DNA"/>
</dbReference>
<evidence type="ECO:0000256" key="6">
    <source>
        <dbReference type="ARBA" id="ARBA00023136"/>
    </source>
</evidence>
<name>A0AAU7JR99_9MICO</name>
<dbReference type="CDD" id="cd06261">
    <property type="entry name" value="TM_PBP2"/>
    <property type="match status" value="1"/>
</dbReference>
<dbReference type="GO" id="GO:0005886">
    <property type="term" value="C:plasma membrane"/>
    <property type="evidence" value="ECO:0007669"/>
    <property type="project" value="UniProtKB-SubCell"/>
</dbReference>
<feature type="compositionally biased region" description="Polar residues" evidence="8">
    <location>
        <begin position="1"/>
        <end position="18"/>
    </location>
</feature>
<organism evidence="10">
    <name type="scientific">Pedococcus sp. KACC 23699</name>
    <dbReference type="NCBI Taxonomy" id="3149228"/>
    <lineage>
        <taxon>Bacteria</taxon>
        <taxon>Bacillati</taxon>
        <taxon>Actinomycetota</taxon>
        <taxon>Actinomycetes</taxon>
        <taxon>Micrococcales</taxon>
        <taxon>Intrasporangiaceae</taxon>
        <taxon>Pedococcus</taxon>
    </lineage>
</organism>
<feature type="transmembrane region" description="Helical" evidence="7">
    <location>
        <begin position="193"/>
        <end position="212"/>
    </location>
</feature>
<accession>A0AAU7JR99</accession>
<comment type="similarity">
    <text evidence="7">Belongs to the binding-protein-dependent transport system permease family.</text>
</comment>
<evidence type="ECO:0000259" key="9">
    <source>
        <dbReference type="PROSITE" id="PS50928"/>
    </source>
</evidence>
<evidence type="ECO:0000256" key="8">
    <source>
        <dbReference type="SAM" id="MobiDB-lite"/>
    </source>
</evidence>
<protein>
    <submittedName>
        <fullName evidence="10">Carbohydrate ABC transporter permease</fullName>
    </submittedName>
</protein>
<evidence type="ECO:0000256" key="5">
    <source>
        <dbReference type="ARBA" id="ARBA00022989"/>
    </source>
</evidence>
<dbReference type="AlphaFoldDB" id="A0AAU7JR99"/>
<evidence type="ECO:0000256" key="4">
    <source>
        <dbReference type="ARBA" id="ARBA00022692"/>
    </source>
</evidence>
<dbReference type="RefSeq" id="WP_406830370.1">
    <property type="nucleotide sequence ID" value="NZ_CP157483.1"/>
</dbReference>
<dbReference type="PANTHER" id="PTHR43744">
    <property type="entry name" value="ABC TRANSPORTER PERMEASE PROTEIN MG189-RELATED-RELATED"/>
    <property type="match status" value="1"/>
</dbReference>
<feature type="transmembrane region" description="Helical" evidence="7">
    <location>
        <begin position="291"/>
        <end position="311"/>
    </location>
</feature>
<dbReference type="InterPro" id="IPR000515">
    <property type="entry name" value="MetI-like"/>
</dbReference>
<keyword evidence="6 7" id="KW-0472">Membrane</keyword>